<protein>
    <recommendedName>
        <fullName evidence="1">Heterokaryon incompatibility domain-containing protein</fullName>
    </recommendedName>
</protein>
<dbReference type="OrthoDB" id="2157530at2759"/>
<organism evidence="2 3">
    <name type="scientific">Botryotinia convoluta</name>
    <dbReference type="NCBI Taxonomy" id="54673"/>
    <lineage>
        <taxon>Eukaryota</taxon>
        <taxon>Fungi</taxon>
        <taxon>Dikarya</taxon>
        <taxon>Ascomycota</taxon>
        <taxon>Pezizomycotina</taxon>
        <taxon>Leotiomycetes</taxon>
        <taxon>Helotiales</taxon>
        <taxon>Sclerotiniaceae</taxon>
        <taxon>Botryotinia</taxon>
    </lineage>
</organism>
<proteinExistence type="predicted"/>
<dbReference type="PANTHER" id="PTHR24148:SF82">
    <property type="entry name" value="HETEROKARYON INCOMPATIBILITY DOMAIN-CONTAINING PROTEIN"/>
    <property type="match status" value="1"/>
</dbReference>
<evidence type="ECO:0000313" key="2">
    <source>
        <dbReference type="EMBL" id="TGO54011.1"/>
    </source>
</evidence>
<dbReference type="Pfam" id="PF06985">
    <property type="entry name" value="HET"/>
    <property type="match status" value="1"/>
</dbReference>
<dbReference type="EMBL" id="PQXN01000114">
    <property type="protein sequence ID" value="TGO54011.1"/>
    <property type="molecule type" value="Genomic_DNA"/>
</dbReference>
<dbReference type="AlphaFoldDB" id="A0A4Z1HY50"/>
<evidence type="ECO:0000259" key="1">
    <source>
        <dbReference type="Pfam" id="PF06985"/>
    </source>
</evidence>
<dbReference type="Proteomes" id="UP000297527">
    <property type="component" value="Unassembled WGS sequence"/>
</dbReference>
<accession>A0A4Z1HY50</accession>
<reference evidence="2 3" key="1">
    <citation type="submission" date="2017-12" db="EMBL/GenBank/DDBJ databases">
        <title>Comparative genomics of Botrytis spp.</title>
        <authorList>
            <person name="Valero-Jimenez C.A."/>
            <person name="Tapia P."/>
            <person name="Veloso J."/>
            <person name="Silva-Moreno E."/>
            <person name="Staats M."/>
            <person name="Valdes J.H."/>
            <person name="Van Kan J.A.L."/>
        </authorList>
    </citation>
    <scope>NUCLEOTIDE SEQUENCE [LARGE SCALE GENOMIC DNA]</scope>
    <source>
        <strain evidence="2 3">MUCL11595</strain>
    </source>
</reference>
<name>A0A4Z1HY50_9HELO</name>
<dbReference type="PANTHER" id="PTHR24148">
    <property type="entry name" value="ANKYRIN REPEAT DOMAIN-CONTAINING PROTEIN 39 HOMOLOG-RELATED"/>
    <property type="match status" value="1"/>
</dbReference>
<feature type="domain" description="Heterokaryon incompatibility" evidence="1">
    <location>
        <begin position="64"/>
        <end position="210"/>
    </location>
</feature>
<evidence type="ECO:0000313" key="3">
    <source>
        <dbReference type="Proteomes" id="UP000297527"/>
    </source>
</evidence>
<dbReference type="InterPro" id="IPR052895">
    <property type="entry name" value="HetReg/Transcr_Mod"/>
</dbReference>
<keyword evidence="3" id="KW-1185">Reference proteome</keyword>
<comment type="caution">
    <text evidence="2">The sequence shown here is derived from an EMBL/GenBank/DDBJ whole genome shotgun (WGS) entry which is preliminary data.</text>
</comment>
<gene>
    <name evidence="2" type="ORF">BCON_0114g00220</name>
</gene>
<dbReference type="InterPro" id="IPR010730">
    <property type="entry name" value="HET"/>
</dbReference>
<sequence>MSLSEVLYKPIKPYQTRLIRLYYHNGIPNSQLICDLLTADILHTRFNGIGVRSVLDDGDSILEYEALSYTWGSNHLTKTIKCNNIDVWITETLFQALKALRFYPTFKTGSENFRYLWVDALCINQKDDSEKSEQVWNMLTIFQKATRVIGWLGIDSKYIRHALNATTWLGSNTKMHELPYNVIDCCGSVLKGLSDLYGRSWFGRIWVQQEVFAAEKIILQFELSSLLSVPRLLVKIHNKLTTRLRKHSRSGIFFISSEPEACDRIRVQLDAILKLNKVHAHELNCFKQFSKPDYPNPDFIEALLDTGRLQATNPKDYIYGIIGMTGFPVKPMLLHEWKSARRWELFIPIDYSMDINALLSVITWVLLMKCGLAILAKFKAFDLNNDGGLPSWAIDWRLAAKLFNRDTSTHYRTSHRIENSWSIRRSHDLLDHAYKDELTEFHLIQWPAPPAHRKFKKDNMTTELPHTKLILRGKIETQFLIGERSISRNYQPYLKDKVIWHLEHDVYPTDLVVYMLGFVGVGYQGSTRVDIFEIGNRSHTYESGGLWILRPVGEEFKLISCLTWDDEDYLSLYRHWKWNKQDSQESLKRYRRFSRKESRSNGILSGILDTFSYELGMEDYHDPRSMSYTYDKAYLKFQEIRKFVII</sequence>